<dbReference type="Pfam" id="PF11239">
    <property type="entry name" value="DUF3040"/>
    <property type="match status" value="1"/>
</dbReference>
<reference evidence="3 4" key="1">
    <citation type="submission" date="2020-02" db="EMBL/GenBank/DDBJ databases">
        <title>Sequencing the genomes of 1000 actinobacteria strains.</title>
        <authorList>
            <person name="Klenk H.-P."/>
        </authorList>
    </citation>
    <scope>NUCLEOTIDE SEQUENCE [LARGE SCALE GENOMIC DNA]</scope>
    <source>
        <strain evidence="3 4">DSM 27960</strain>
    </source>
</reference>
<dbReference type="EMBL" id="JAAMOX010000001">
    <property type="protein sequence ID" value="NIH53099.1"/>
    <property type="molecule type" value="Genomic_DNA"/>
</dbReference>
<evidence type="ECO:0000256" key="1">
    <source>
        <dbReference type="SAM" id="MobiDB-lite"/>
    </source>
</evidence>
<proteinExistence type="predicted"/>
<evidence type="ECO:0000313" key="4">
    <source>
        <dbReference type="Proteomes" id="UP000541033"/>
    </source>
</evidence>
<feature type="transmembrane region" description="Helical" evidence="2">
    <location>
        <begin position="63"/>
        <end position="83"/>
    </location>
</feature>
<dbReference type="RefSeq" id="WP_167148432.1">
    <property type="nucleotide sequence ID" value="NZ_JAAMOX010000001.1"/>
</dbReference>
<keyword evidence="2" id="KW-0812">Transmembrane</keyword>
<accession>A0A7X5QZW6</accession>
<feature type="compositionally biased region" description="Basic and acidic residues" evidence="1">
    <location>
        <begin position="118"/>
        <end position="131"/>
    </location>
</feature>
<comment type="caution">
    <text evidence="3">The sequence shown here is derived from an EMBL/GenBank/DDBJ whole genome shotgun (WGS) entry which is preliminary data.</text>
</comment>
<dbReference type="InterPro" id="IPR021401">
    <property type="entry name" value="DUF3040"/>
</dbReference>
<feature type="region of interest" description="Disordered" evidence="1">
    <location>
        <begin position="87"/>
        <end position="131"/>
    </location>
</feature>
<evidence type="ECO:0000313" key="3">
    <source>
        <dbReference type="EMBL" id="NIH53099.1"/>
    </source>
</evidence>
<name>A0A7X5QZW6_9MICO</name>
<feature type="transmembrane region" description="Helical" evidence="2">
    <location>
        <begin position="38"/>
        <end position="57"/>
    </location>
</feature>
<feature type="compositionally biased region" description="Low complexity" evidence="1">
    <location>
        <begin position="95"/>
        <end position="112"/>
    </location>
</feature>
<keyword evidence="2" id="KW-1133">Transmembrane helix</keyword>
<evidence type="ECO:0000256" key="2">
    <source>
        <dbReference type="SAM" id="Phobius"/>
    </source>
</evidence>
<dbReference type="AlphaFoldDB" id="A0A7X5QZW6"/>
<organism evidence="3 4">
    <name type="scientific">Lysinibacter cavernae</name>
    <dbReference type="NCBI Taxonomy" id="1640652"/>
    <lineage>
        <taxon>Bacteria</taxon>
        <taxon>Bacillati</taxon>
        <taxon>Actinomycetota</taxon>
        <taxon>Actinomycetes</taxon>
        <taxon>Micrococcales</taxon>
        <taxon>Microbacteriaceae</taxon>
        <taxon>Lysinibacter</taxon>
    </lineage>
</organism>
<protein>
    <submittedName>
        <fullName evidence="3">UPF0716 family protein affecting phage T7 exclusion</fullName>
    </submittedName>
</protein>
<gene>
    <name evidence="3" type="ORF">FHX76_000967</name>
</gene>
<keyword evidence="2" id="KW-0472">Membrane</keyword>
<dbReference type="Proteomes" id="UP000541033">
    <property type="component" value="Unassembled WGS sequence"/>
</dbReference>
<sequence length="131" mass="14049">MALSEREQRLLDEMERNLYNSESDVVSPSTAAKMRPSYRSLVLGILLAIAGIIVLLAGVVTQLAWLGVIGFIAMLGGVLFAITPHKSTGDPQRDAPVGGAPKKAGAAASSSKQSLSDRMNERWEKRQDGQL</sequence>
<keyword evidence="4" id="KW-1185">Reference proteome</keyword>